<dbReference type="InterPro" id="IPR003593">
    <property type="entry name" value="AAA+_ATPase"/>
</dbReference>
<dbReference type="Gene3D" id="3.40.50.300">
    <property type="entry name" value="P-loop containing nucleotide triphosphate hydrolases"/>
    <property type="match status" value="1"/>
</dbReference>
<dbReference type="RefSeq" id="WP_204605575.1">
    <property type="nucleotide sequence ID" value="NZ_JBHSED010000046.1"/>
</dbReference>
<reference evidence="6" key="1">
    <citation type="journal article" date="2019" name="Int. J. Syst. Evol. Microbiol.">
        <title>The Global Catalogue of Microorganisms (GCM) 10K type strain sequencing project: providing services to taxonomists for standard genome sequencing and annotation.</title>
        <authorList>
            <consortium name="The Broad Institute Genomics Platform"/>
            <consortium name="The Broad Institute Genome Sequencing Center for Infectious Disease"/>
            <person name="Wu L."/>
            <person name="Ma J."/>
        </authorList>
    </citation>
    <scope>NUCLEOTIDE SEQUENCE [LARGE SCALE GENOMIC DNA]</scope>
    <source>
        <strain evidence="6">CGMCC 4.1641</strain>
    </source>
</reference>
<evidence type="ECO:0000313" key="6">
    <source>
        <dbReference type="Proteomes" id="UP001595755"/>
    </source>
</evidence>
<dbReference type="InterPro" id="IPR003439">
    <property type="entry name" value="ABC_transporter-like_ATP-bd"/>
</dbReference>
<feature type="domain" description="ABC transporter" evidence="4">
    <location>
        <begin position="5"/>
        <end position="232"/>
    </location>
</feature>
<dbReference type="PROSITE" id="PS50893">
    <property type="entry name" value="ABC_TRANSPORTER_2"/>
    <property type="match status" value="1"/>
</dbReference>
<dbReference type="SUPFAM" id="SSF52540">
    <property type="entry name" value="P-loop containing nucleoside triphosphate hydrolases"/>
    <property type="match status" value="1"/>
</dbReference>
<keyword evidence="3 5" id="KW-0067">ATP-binding</keyword>
<evidence type="ECO:0000313" key="5">
    <source>
        <dbReference type="EMBL" id="MFC4305972.1"/>
    </source>
</evidence>
<evidence type="ECO:0000256" key="1">
    <source>
        <dbReference type="ARBA" id="ARBA00022448"/>
    </source>
</evidence>
<evidence type="ECO:0000256" key="3">
    <source>
        <dbReference type="ARBA" id="ARBA00022840"/>
    </source>
</evidence>
<evidence type="ECO:0000256" key="2">
    <source>
        <dbReference type="ARBA" id="ARBA00022741"/>
    </source>
</evidence>
<dbReference type="Proteomes" id="UP001595755">
    <property type="component" value="Unassembled WGS sequence"/>
</dbReference>
<dbReference type="Pfam" id="PF00005">
    <property type="entry name" value="ABC_tran"/>
    <property type="match status" value="1"/>
</dbReference>
<keyword evidence="1" id="KW-0813">Transport</keyword>
<name>A0ABV8SG86_9BACL</name>
<keyword evidence="6" id="KW-1185">Reference proteome</keyword>
<organism evidence="5 6">
    <name type="scientific">Cohnella boryungensis</name>
    <dbReference type="NCBI Taxonomy" id="768479"/>
    <lineage>
        <taxon>Bacteria</taxon>
        <taxon>Bacillati</taxon>
        <taxon>Bacillota</taxon>
        <taxon>Bacilli</taxon>
        <taxon>Bacillales</taxon>
        <taxon>Paenibacillaceae</taxon>
        <taxon>Cohnella</taxon>
    </lineage>
</organism>
<proteinExistence type="predicted"/>
<dbReference type="InterPro" id="IPR027417">
    <property type="entry name" value="P-loop_NTPase"/>
</dbReference>
<keyword evidence="2" id="KW-0547">Nucleotide-binding</keyword>
<dbReference type="InterPro" id="IPR051782">
    <property type="entry name" value="ABC_Transporter_VariousFunc"/>
</dbReference>
<comment type="caution">
    <text evidence="5">The sequence shown here is derived from an EMBL/GenBank/DDBJ whole genome shotgun (WGS) entry which is preliminary data.</text>
</comment>
<dbReference type="SMART" id="SM00382">
    <property type="entry name" value="AAA"/>
    <property type="match status" value="1"/>
</dbReference>
<evidence type="ECO:0000259" key="4">
    <source>
        <dbReference type="PROSITE" id="PS50893"/>
    </source>
</evidence>
<dbReference type="CDD" id="cd03230">
    <property type="entry name" value="ABC_DR_subfamily_A"/>
    <property type="match status" value="1"/>
</dbReference>
<gene>
    <name evidence="5" type="ORF">ACFO1S_21305</name>
</gene>
<dbReference type="PANTHER" id="PTHR42939:SF3">
    <property type="entry name" value="ABC TRANSPORTER ATP-BINDING COMPONENT"/>
    <property type="match status" value="1"/>
</dbReference>
<dbReference type="GO" id="GO:0005524">
    <property type="term" value="F:ATP binding"/>
    <property type="evidence" value="ECO:0007669"/>
    <property type="project" value="UniProtKB-KW"/>
</dbReference>
<accession>A0ABV8SG86</accession>
<sequence>MNYCLEVKNLFRTYPNSNFSLEDVSFSLPRGSIMGFVGENGAGKTTTMSMILNTIKRDSGTIKIFGEEMTDERTDIRNHIGVVFDAINFPGALTADKLSAVFQDIYREWDDALFRNLIRRLQVPAQIPIKDLSRGMTMKLATAVAMSHGAKLLLLDEATSGLDPIVREEMLDLFLEFVENEEHSILMSSHITSDLEKIADYITFIHKGKIILTEQKDTLLYKFGMCRCKADQFHTLDESEYVAYRKRGLQIEVLISDKDSFSKKHRDFIVDGVTIDEIMLLLVKGDQ</sequence>
<dbReference type="EMBL" id="JBHSED010000046">
    <property type="protein sequence ID" value="MFC4305972.1"/>
    <property type="molecule type" value="Genomic_DNA"/>
</dbReference>
<protein>
    <submittedName>
        <fullName evidence="5">ABC transporter ATP-binding protein</fullName>
    </submittedName>
</protein>
<dbReference type="PANTHER" id="PTHR42939">
    <property type="entry name" value="ABC TRANSPORTER ATP-BINDING PROTEIN ALBC-RELATED"/>
    <property type="match status" value="1"/>
</dbReference>